<protein>
    <recommendedName>
        <fullName evidence="3">Flagellar protein FliT</fullName>
    </recommendedName>
</protein>
<dbReference type="KEGG" id="gsn:YC6258_04313"/>
<accession>A0A0C5VNU6</accession>
<organism evidence="1 2">
    <name type="scientific">Gynuella sunshinyii YC6258</name>
    <dbReference type="NCBI Taxonomy" id="1445510"/>
    <lineage>
        <taxon>Bacteria</taxon>
        <taxon>Pseudomonadati</taxon>
        <taxon>Pseudomonadota</taxon>
        <taxon>Gammaproteobacteria</taxon>
        <taxon>Oceanospirillales</taxon>
        <taxon>Saccharospirillaceae</taxon>
        <taxon>Gynuella</taxon>
    </lineage>
</organism>
<dbReference type="EMBL" id="CP007142">
    <property type="protein sequence ID" value="AJQ96347.1"/>
    <property type="molecule type" value="Genomic_DNA"/>
</dbReference>
<evidence type="ECO:0000313" key="1">
    <source>
        <dbReference type="EMBL" id="AJQ96347.1"/>
    </source>
</evidence>
<gene>
    <name evidence="1" type="ORF">YC6258_04313</name>
</gene>
<dbReference type="STRING" id="1445510.YC6258_04313"/>
<dbReference type="Proteomes" id="UP000032266">
    <property type="component" value="Chromosome"/>
</dbReference>
<name>A0A0C5VNU6_9GAMM</name>
<dbReference type="RefSeq" id="WP_044618373.1">
    <property type="nucleotide sequence ID" value="NZ_CP007142.1"/>
</dbReference>
<keyword evidence="2" id="KW-1185">Reference proteome</keyword>
<sequence length="89" mass="10608">MQFDHALEHLTRLQQRLVDTADQQDWQRLAMVESECQMWMHELSEWPDLDVLQTERLRRHLLGMTAVYQRVINASIEHIYLRFSSALAG</sequence>
<dbReference type="HOGENOM" id="CLU_2450469_0_0_6"/>
<evidence type="ECO:0000313" key="2">
    <source>
        <dbReference type="Proteomes" id="UP000032266"/>
    </source>
</evidence>
<reference evidence="1 2" key="1">
    <citation type="submission" date="2014-01" db="EMBL/GenBank/DDBJ databases">
        <title>Full genme sequencing of cellulolytic bacterium Gynuella sunshinyii YC6258T gen. nov., sp. nov.</title>
        <authorList>
            <person name="Khan H."/>
            <person name="Chung E.J."/>
            <person name="Chung Y.R."/>
        </authorList>
    </citation>
    <scope>NUCLEOTIDE SEQUENCE [LARGE SCALE GENOMIC DNA]</scope>
    <source>
        <strain evidence="1 2">YC6258</strain>
    </source>
</reference>
<dbReference type="AlphaFoldDB" id="A0A0C5VNU6"/>
<proteinExistence type="predicted"/>
<evidence type="ECO:0008006" key="3">
    <source>
        <dbReference type="Google" id="ProtNLM"/>
    </source>
</evidence>